<evidence type="ECO:0000313" key="18">
    <source>
        <dbReference type="EMBL" id="PQO31967.1"/>
    </source>
</evidence>
<dbReference type="AlphaFoldDB" id="A0A2S8FII4"/>
<keyword evidence="10 13" id="KW-0521">NADP</keyword>
<evidence type="ECO:0000256" key="10">
    <source>
        <dbReference type="ARBA" id="ARBA00022857"/>
    </source>
</evidence>
<evidence type="ECO:0000256" key="12">
    <source>
        <dbReference type="ARBA" id="ARBA00023268"/>
    </source>
</evidence>
<feature type="binding site" evidence="16">
    <location>
        <position position="55"/>
    </location>
    <ligand>
        <name>Zn(2+)</name>
        <dbReference type="ChEBI" id="CHEBI:29105"/>
        <note>catalytic</note>
    </ligand>
</feature>
<dbReference type="NCBIfam" id="TIGR00326">
    <property type="entry name" value="eubact_ribD"/>
    <property type="match status" value="1"/>
</dbReference>
<dbReference type="InterPro" id="IPR011549">
    <property type="entry name" value="RibD_C"/>
</dbReference>
<evidence type="ECO:0000256" key="16">
    <source>
        <dbReference type="PIRSR" id="PIRSR006769-3"/>
    </source>
</evidence>
<dbReference type="Pfam" id="PF01872">
    <property type="entry name" value="RibD_C"/>
    <property type="match status" value="1"/>
</dbReference>
<dbReference type="Pfam" id="PF00383">
    <property type="entry name" value="dCMP_cyt_deam_1"/>
    <property type="match status" value="1"/>
</dbReference>
<keyword evidence="9 13" id="KW-0862">Zinc</keyword>
<feature type="binding site" evidence="15">
    <location>
        <position position="202"/>
    </location>
    <ligand>
        <name>NADP(+)</name>
        <dbReference type="ChEBI" id="CHEBI:58349"/>
    </ligand>
</feature>
<dbReference type="SUPFAM" id="SSF53927">
    <property type="entry name" value="Cytidine deaminase-like"/>
    <property type="match status" value="1"/>
</dbReference>
<feature type="binding site" evidence="15">
    <location>
        <position position="213"/>
    </location>
    <ligand>
        <name>substrate</name>
    </ligand>
</feature>
<comment type="similarity">
    <text evidence="4 13">In the N-terminal section; belongs to the cytidine and deoxycytidylate deaminase family.</text>
</comment>
<accession>A0A2S8FII4</accession>
<dbReference type="GO" id="GO:0008835">
    <property type="term" value="F:diaminohydroxyphosphoribosylaminopyrimidine deaminase activity"/>
    <property type="evidence" value="ECO:0007669"/>
    <property type="project" value="UniProtKB-EC"/>
</dbReference>
<evidence type="ECO:0000256" key="1">
    <source>
        <dbReference type="ARBA" id="ARBA00002151"/>
    </source>
</evidence>
<keyword evidence="6 13" id="KW-0686">Riboflavin biosynthesis</keyword>
<feature type="binding site" evidence="16">
    <location>
        <position position="81"/>
    </location>
    <ligand>
        <name>Zn(2+)</name>
        <dbReference type="ChEBI" id="CHEBI:29105"/>
        <note>catalytic</note>
    </ligand>
</feature>
<reference evidence="18 19" key="1">
    <citation type="submission" date="2018-02" db="EMBL/GenBank/DDBJ databases">
        <title>Comparative genomes isolates from brazilian mangrove.</title>
        <authorList>
            <person name="Araujo J.E."/>
            <person name="Taketani R.G."/>
            <person name="Silva M.C.P."/>
            <person name="Loureco M.V."/>
            <person name="Andreote F.D."/>
        </authorList>
    </citation>
    <scope>NUCLEOTIDE SEQUENCE [LARGE SCALE GENOMIC DNA]</scope>
    <source>
        <strain evidence="18 19">Hex-1 MGV</strain>
    </source>
</reference>
<organism evidence="18 19">
    <name type="scientific">Blastopirellula marina</name>
    <dbReference type="NCBI Taxonomy" id="124"/>
    <lineage>
        <taxon>Bacteria</taxon>
        <taxon>Pseudomonadati</taxon>
        <taxon>Planctomycetota</taxon>
        <taxon>Planctomycetia</taxon>
        <taxon>Pirellulales</taxon>
        <taxon>Pirellulaceae</taxon>
        <taxon>Blastopirellula</taxon>
    </lineage>
</organism>
<evidence type="ECO:0000256" key="7">
    <source>
        <dbReference type="ARBA" id="ARBA00022723"/>
    </source>
</evidence>
<feature type="binding site" evidence="15">
    <location>
        <position position="190"/>
    </location>
    <ligand>
        <name>substrate</name>
    </ligand>
</feature>
<dbReference type="PROSITE" id="PS00903">
    <property type="entry name" value="CYT_DCMP_DEAMINASES_1"/>
    <property type="match status" value="1"/>
</dbReference>
<evidence type="ECO:0000256" key="15">
    <source>
        <dbReference type="PIRSR" id="PIRSR006769-2"/>
    </source>
</evidence>
<feature type="binding site" evidence="15">
    <location>
        <position position="176"/>
    </location>
    <ligand>
        <name>NADP(+)</name>
        <dbReference type="ChEBI" id="CHEBI:58349"/>
    </ligand>
</feature>
<keyword evidence="8 13" id="KW-0378">Hydrolase</keyword>
<evidence type="ECO:0000256" key="6">
    <source>
        <dbReference type="ARBA" id="ARBA00022619"/>
    </source>
</evidence>
<dbReference type="RefSeq" id="WP_105330980.1">
    <property type="nucleotide sequence ID" value="NZ_PUHY01000012.1"/>
</dbReference>
<comment type="similarity">
    <text evidence="5 13">In the C-terminal section; belongs to the HTP reductase family.</text>
</comment>
<dbReference type="Proteomes" id="UP000238322">
    <property type="component" value="Unassembled WGS sequence"/>
</dbReference>
<dbReference type="InterPro" id="IPR002125">
    <property type="entry name" value="CMP_dCMP_dom"/>
</dbReference>
<comment type="pathway">
    <text evidence="3 13">Cofactor biosynthesis; riboflavin biosynthesis; 5-amino-6-(D-ribitylamino)uracil from GTP: step 3/4.</text>
</comment>
<dbReference type="PANTHER" id="PTHR38011:SF7">
    <property type="entry name" value="2,5-DIAMINO-6-RIBOSYLAMINO-4(3H)-PYRIMIDINONE 5'-PHOSPHATE REDUCTASE"/>
    <property type="match status" value="1"/>
</dbReference>
<comment type="catalytic activity">
    <reaction evidence="13">
        <text>5-amino-6-(5-phospho-D-ribitylamino)uracil + NADP(+) = 5-amino-6-(5-phospho-D-ribosylamino)uracil + NADPH + H(+)</text>
        <dbReference type="Rhea" id="RHEA:17845"/>
        <dbReference type="ChEBI" id="CHEBI:15378"/>
        <dbReference type="ChEBI" id="CHEBI:57783"/>
        <dbReference type="ChEBI" id="CHEBI:58349"/>
        <dbReference type="ChEBI" id="CHEBI:58421"/>
        <dbReference type="ChEBI" id="CHEBI:58453"/>
        <dbReference type="EC" id="1.1.1.193"/>
    </reaction>
</comment>
<feature type="binding site" evidence="15">
    <location>
        <position position="174"/>
    </location>
    <ligand>
        <name>substrate</name>
    </ligand>
</feature>
<dbReference type="OrthoDB" id="9800865at2"/>
<comment type="cofactor">
    <cofactor evidence="13 16">
        <name>Zn(2+)</name>
        <dbReference type="ChEBI" id="CHEBI:29105"/>
    </cofactor>
    <text evidence="13 16">Binds 1 zinc ion.</text>
</comment>
<dbReference type="InterPro" id="IPR050765">
    <property type="entry name" value="Riboflavin_Biosynth_HTPR"/>
</dbReference>
<evidence type="ECO:0000313" key="19">
    <source>
        <dbReference type="Proteomes" id="UP000238322"/>
    </source>
</evidence>
<evidence type="ECO:0000256" key="2">
    <source>
        <dbReference type="ARBA" id="ARBA00004882"/>
    </source>
</evidence>
<comment type="caution">
    <text evidence="18">The sequence shown here is derived from an EMBL/GenBank/DDBJ whole genome shotgun (WGS) entry which is preliminary data.</text>
</comment>
<feature type="domain" description="CMP/dCMP-type deaminase" evidence="17">
    <location>
        <begin position="6"/>
        <end position="128"/>
    </location>
</feature>
<feature type="binding site" evidence="15">
    <location>
        <position position="210"/>
    </location>
    <ligand>
        <name>substrate</name>
    </ligand>
</feature>
<feature type="binding site" evidence="15">
    <location>
        <position position="299"/>
    </location>
    <ligand>
        <name>substrate</name>
    </ligand>
</feature>
<dbReference type="PANTHER" id="PTHR38011">
    <property type="entry name" value="DIHYDROFOLATE REDUCTASE FAMILY PROTEIN (AFU_ORTHOLOGUE AFUA_8G06820)"/>
    <property type="match status" value="1"/>
</dbReference>
<keyword evidence="7 13" id="KW-0479">Metal-binding</keyword>
<dbReference type="SUPFAM" id="SSF53597">
    <property type="entry name" value="Dihydrofolate reductase-like"/>
    <property type="match status" value="1"/>
</dbReference>
<dbReference type="InterPro" id="IPR024072">
    <property type="entry name" value="DHFR-like_dom_sf"/>
</dbReference>
<dbReference type="FunFam" id="3.40.140.10:FF:000025">
    <property type="entry name" value="Riboflavin biosynthesis protein RibD"/>
    <property type="match status" value="1"/>
</dbReference>
<feature type="active site" description="Proton donor" evidence="14">
    <location>
        <position position="57"/>
    </location>
</feature>
<evidence type="ECO:0000256" key="9">
    <source>
        <dbReference type="ARBA" id="ARBA00022833"/>
    </source>
</evidence>
<feature type="binding site" evidence="15">
    <location>
        <position position="227"/>
    </location>
    <ligand>
        <name>NADP(+)</name>
        <dbReference type="ChEBI" id="CHEBI:58349"/>
    </ligand>
</feature>
<dbReference type="EMBL" id="PUHY01000012">
    <property type="protein sequence ID" value="PQO31967.1"/>
    <property type="molecule type" value="Genomic_DNA"/>
</dbReference>
<comment type="catalytic activity">
    <reaction evidence="13">
        <text>2,5-diamino-6-hydroxy-4-(5-phosphoribosylamino)-pyrimidine + H2O + H(+) = 5-amino-6-(5-phospho-D-ribosylamino)uracil + NH4(+)</text>
        <dbReference type="Rhea" id="RHEA:21868"/>
        <dbReference type="ChEBI" id="CHEBI:15377"/>
        <dbReference type="ChEBI" id="CHEBI:15378"/>
        <dbReference type="ChEBI" id="CHEBI:28938"/>
        <dbReference type="ChEBI" id="CHEBI:58453"/>
        <dbReference type="ChEBI" id="CHEBI:58614"/>
        <dbReference type="EC" id="3.5.4.26"/>
    </reaction>
</comment>
<keyword evidence="12" id="KW-0511">Multifunctional enzyme</keyword>
<dbReference type="InterPro" id="IPR002734">
    <property type="entry name" value="RibDG_C"/>
</dbReference>
<dbReference type="PIRSF" id="PIRSF006769">
    <property type="entry name" value="RibD"/>
    <property type="match status" value="1"/>
</dbReference>
<dbReference type="UniPathway" id="UPA00275">
    <property type="reaction ID" value="UER00401"/>
</dbReference>
<dbReference type="InterPro" id="IPR004794">
    <property type="entry name" value="Eubact_RibD"/>
</dbReference>
<proteinExistence type="inferred from homology"/>
<feature type="binding site" evidence="15">
    <location>
        <position position="160"/>
    </location>
    <ligand>
        <name>NADP(+)</name>
        <dbReference type="ChEBI" id="CHEBI:58349"/>
    </ligand>
</feature>
<dbReference type="EC" id="1.1.1.193" evidence="13"/>
<dbReference type="Gene3D" id="3.40.430.10">
    <property type="entry name" value="Dihydrofolate Reductase, subunit A"/>
    <property type="match status" value="1"/>
</dbReference>
<protein>
    <recommendedName>
        <fullName evidence="13">Riboflavin biosynthesis protein RibD</fullName>
    </recommendedName>
    <domain>
        <recommendedName>
            <fullName evidence="13">Diaminohydroxyphosphoribosylaminopyrimidine deaminase</fullName>
            <shortName evidence="13">DRAP deaminase</shortName>
            <ecNumber evidence="13">3.5.4.26</ecNumber>
        </recommendedName>
        <alternativeName>
            <fullName evidence="13">Riboflavin-specific deaminase</fullName>
        </alternativeName>
    </domain>
    <domain>
        <recommendedName>
            <fullName evidence="13">5-amino-6-(5-phosphoribosylamino)uracil reductase</fullName>
            <ecNumber evidence="13">1.1.1.193</ecNumber>
        </recommendedName>
        <alternativeName>
            <fullName evidence="13">HTP reductase</fullName>
        </alternativeName>
    </domain>
</protein>
<dbReference type="GO" id="GO:0008270">
    <property type="term" value="F:zinc ion binding"/>
    <property type="evidence" value="ECO:0007669"/>
    <property type="project" value="InterPro"/>
</dbReference>
<keyword evidence="11 13" id="KW-0560">Oxidoreductase</keyword>
<name>A0A2S8FII4_9BACT</name>
<dbReference type="NCBIfam" id="TIGR00227">
    <property type="entry name" value="ribD_Cterm"/>
    <property type="match status" value="1"/>
</dbReference>
<dbReference type="EC" id="3.5.4.26" evidence="13"/>
<evidence type="ECO:0000256" key="3">
    <source>
        <dbReference type="ARBA" id="ARBA00004910"/>
    </source>
</evidence>
<comment type="function">
    <text evidence="1 13">Converts 2,5-diamino-6-(ribosylamino)-4(3h)-pyrimidinone 5'-phosphate into 5-amino-6-(ribosylamino)-2,4(1h,3h)-pyrimidinedione 5'-phosphate.</text>
</comment>
<comment type="pathway">
    <text evidence="2 13">Cofactor biosynthesis; riboflavin biosynthesis; 5-amino-6-(D-ribitylamino)uracil from GTP: step 2/4.</text>
</comment>
<evidence type="ECO:0000256" key="11">
    <source>
        <dbReference type="ARBA" id="ARBA00023002"/>
    </source>
</evidence>
<feature type="binding site" evidence="16">
    <location>
        <position position="90"/>
    </location>
    <ligand>
        <name>Zn(2+)</name>
        <dbReference type="ChEBI" id="CHEBI:29105"/>
        <note>catalytic</note>
    </ligand>
</feature>
<dbReference type="InterPro" id="IPR016192">
    <property type="entry name" value="APOBEC/CMP_deaminase_Zn-bd"/>
</dbReference>
<dbReference type="GO" id="GO:0008703">
    <property type="term" value="F:5-amino-6-(5-phosphoribosylamino)uracil reductase activity"/>
    <property type="evidence" value="ECO:0007669"/>
    <property type="project" value="UniProtKB-EC"/>
</dbReference>
<dbReference type="GO" id="GO:0050661">
    <property type="term" value="F:NADP binding"/>
    <property type="evidence" value="ECO:0007669"/>
    <property type="project" value="InterPro"/>
</dbReference>
<dbReference type="PROSITE" id="PS51747">
    <property type="entry name" value="CYT_DCMP_DEAMINASES_2"/>
    <property type="match status" value="1"/>
</dbReference>
<dbReference type="InterPro" id="IPR016193">
    <property type="entry name" value="Cytidine_deaminase-like"/>
</dbReference>
<evidence type="ECO:0000256" key="8">
    <source>
        <dbReference type="ARBA" id="ARBA00022801"/>
    </source>
</evidence>
<evidence type="ECO:0000256" key="5">
    <source>
        <dbReference type="ARBA" id="ARBA00007417"/>
    </source>
</evidence>
<dbReference type="Gene3D" id="3.40.140.10">
    <property type="entry name" value="Cytidine Deaminase, domain 2"/>
    <property type="match status" value="1"/>
</dbReference>
<feature type="binding site" evidence="15">
    <location>
        <position position="206"/>
    </location>
    <ligand>
        <name>substrate</name>
    </ligand>
</feature>
<sequence length="369" mass="39555">MSSLRDDDQSFMNRALQLAEQGRGHVEPNPMVGCVIVKEGQVIGEGYHEKFGGPHAERNALANCGSASLEGSTVYVTLEPCCHHGKTPPCTDALLAAKPARVVVAMQDPFPKVQGGGLQILSAAGIEVNVGVCGKEAERINAPYLKRQRQGKPWIIAKWAMTLDGKLATANGSSKWISSEEARAEVHRIRGWCDGVMVGSGTAKLDDPLLTTRPPGPRTAARIIFDSQASLNESSRVIETIDQAPVIVAASTSARSERLERLQHAGCDLILCEGNDHASRLDALLIELANRGMTNILVEGGSQLLGLMWDERQINEVFSFIAPKIAGGRDAISPIGGQGIRNMEDATPLAETEIRSFGNTICLHGFTGF</sequence>
<evidence type="ECO:0000256" key="14">
    <source>
        <dbReference type="PIRSR" id="PIRSR006769-1"/>
    </source>
</evidence>
<evidence type="ECO:0000259" key="17">
    <source>
        <dbReference type="PROSITE" id="PS51747"/>
    </source>
</evidence>
<evidence type="ECO:0000256" key="13">
    <source>
        <dbReference type="PIRNR" id="PIRNR006769"/>
    </source>
</evidence>
<evidence type="ECO:0000256" key="4">
    <source>
        <dbReference type="ARBA" id="ARBA00005259"/>
    </source>
</evidence>
<dbReference type="CDD" id="cd01284">
    <property type="entry name" value="Riboflavin_deaminase-reductase"/>
    <property type="match status" value="1"/>
</dbReference>
<dbReference type="GO" id="GO:0009231">
    <property type="term" value="P:riboflavin biosynthetic process"/>
    <property type="evidence" value="ECO:0007669"/>
    <property type="project" value="UniProtKB-UniPathway"/>
</dbReference>
<gene>
    <name evidence="18" type="primary">ribD</name>
    <name evidence="18" type="ORF">C5Y83_17090</name>
</gene>